<evidence type="ECO:0000313" key="2">
    <source>
        <dbReference type="EMBL" id="RKS82870.1"/>
    </source>
</evidence>
<dbReference type="EMBL" id="RBWW01000001">
    <property type="protein sequence ID" value="RKS82870.1"/>
    <property type="molecule type" value="Genomic_DNA"/>
</dbReference>
<proteinExistence type="predicted"/>
<name>A0A495R6L2_9EURY</name>
<evidence type="ECO:0000256" key="1">
    <source>
        <dbReference type="SAM" id="Phobius"/>
    </source>
</evidence>
<accession>A0A495R6L2</accession>
<feature type="transmembrane region" description="Helical" evidence="1">
    <location>
        <begin position="98"/>
        <end position="119"/>
    </location>
</feature>
<keyword evidence="1" id="KW-1133">Transmembrane helix</keyword>
<keyword evidence="3" id="KW-1185">Reference proteome</keyword>
<reference evidence="2 3" key="1">
    <citation type="submission" date="2018-10" db="EMBL/GenBank/DDBJ databases">
        <title>Genomic Encyclopedia of Archaeal and Bacterial Type Strains, Phase II (KMG-II): from individual species to whole genera.</title>
        <authorList>
            <person name="Goeker M."/>
        </authorList>
    </citation>
    <scope>NUCLEOTIDE SEQUENCE [LARGE SCALE GENOMIC DNA]</scope>
    <source>
        <strain evidence="2 3">DSM 11927</strain>
    </source>
</reference>
<evidence type="ECO:0000313" key="3">
    <source>
        <dbReference type="Proteomes" id="UP000268233"/>
    </source>
</evidence>
<feature type="transmembrane region" description="Helical" evidence="1">
    <location>
        <begin position="57"/>
        <end position="77"/>
    </location>
</feature>
<comment type="caution">
    <text evidence="2">The sequence shown here is derived from an EMBL/GenBank/DDBJ whole genome shotgun (WGS) entry which is preliminary data.</text>
</comment>
<dbReference type="AlphaFoldDB" id="A0A495R6L2"/>
<feature type="transmembrane region" description="Helical" evidence="1">
    <location>
        <begin position="131"/>
        <end position="151"/>
    </location>
</feature>
<sequence>MYHQLWHNLCQPNQVRLERMRQKHKLADTAQQIVGGFLLSGPFVVTQEVWALALNMTVFHNVFLVCIVAAIGYGGLYGADNDRNPRREAAVAGVPVRFISVLLVVFGSVGTLAIAVTAPDQFLGELPLADQMIVTFRAISVGAVFSVVGAVTTDSLF</sequence>
<gene>
    <name evidence="2" type="ORF">BDK61_2192</name>
</gene>
<keyword evidence="1" id="KW-0472">Membrane</keyword>
<feature type="transmembrane region" description="Helical" evidence="1">
    <location>
        <begin position="26"/>
        <end position="45"/>
    </location>
</feature>
<dbReference type="Proteomes" id="UP000268233">
    <property type="component" value="Unassembled WGS sequence"/>
</dbReference>
<protein>
    <submittedName>
        <fullName evidence="2">Uncharacterized protein</fullName>
    </submittedName>
</protein>
<keyword evidence="1" id="KW-0812">Transmembrane</keyword>
<organism evidence="2 3">
    <name type="scientific">Haloarcula quadrata</name>
    <dbReference type="NCBI Taxonomy" id="182779"/>
    <lineage>
        <taxon>Archaea</taxon>
        <taxon>Methanobacteriati</taxon>
        <taxon>Methanobacteriota</taxon>
        <taxon>Stenosarchaea group</taxon>
        <taxon>Halobacteria</taxon>
        <taxon>Halobacteriales</taxon>
        <taxon>Haloarculaceae</taxon>
        <taxon>Haloarcula</taxon>
    </lineage>
</organism>